<evidence type="ECO:0000256" key="1">
    <source>
        <dbReference type="SAM" id="SignalP"/>
    </source>
</evidence>
<dbReference type="Proteomes" id="UP001223646">
    <property type="component" value="Unassembled WGS sequence"/>
</dbReference>
<comment type="caution">
    <text evidence="2">The sequence shown here is derived from an EMBL/GenBank/DDBJ whole genome shotgun (WGS) entry which is preliminary data.</text>
</comment>
<dbReference type="Pfam" id="PF01674">
    <property type="entry name" value="Lipase_2"/>
    <property type="match status" value="1"/>
</dbReference>
<dbReference type="EMBL" id="JASOOY020000032">
    <property type="protein sequence ID" value="MEO3717824.1"/>
    <property type="molecule type" value="Genomic_DNA"/>
</dbReference>
<feature type="signal peptide" evidence="1">
    <location>
        <begin position="1"/>
        <end position="26"/>
    </location>
</feature>
<sequence length="371" mass="38095">MGTHRAFAKLARSATALLAAAGVALAAAPIAAAAPASATDNDQVLSWTEMGEWGPKANDFPTVMVNQGMTENISPEGTNVQCVPAPGENPVVMIHGMNSNSYQTYARMAPELKAMGKCLYAFNVGKLGPDEFSVLGSIPTMRNMTPLDTALAELTAKIDTVKAETGATAVDIVGHSAGGALAAAYAKQEQGRGIGTVVSLAGVLHGTTLLGASYGLEQLNQFDNAGDKAAGYVVSPSLVDLMQHGQFMAKINEGGLEQPGVNYVAISTQVDEAVTPMAASQWNAPTSNNILLQDGCSADLSGHIGLTFSPRAIALVANALGRNVEVPCVPVTAVFEGGINDNANVRPEHVNAVSGGITEIDGRIAQAAGAR</sequence>
<feature type="chain" id="PRO_5044027155" evidence="1">
    <location>
        <begin position="27"/>
        <end position="371"/>
    </location>
</feature>
<dbReference type="GO" id="GO:0016787">
    <property type="term" value="F:hydrolase activity"/>
    <property type="evidence" value="ECO:0007669"/>
    <property type="project" value="UniProtKB-KW"/>
</dbReference>
<dbReference type="Gene3D" id="3.40.50.1820">
    <property type="entry name" value="alpha/beta hydrolase"/>
    <property type="match status" value="1"/>
</dbReference>
<dbReference type="SUPFAM" id="SSF53474">
    <property type="entry name" value="alpha/beta-Hydrolases"/>
    <property type="match status" value="1"/>
</dbReference>
<reference evidence="2" key="2">
    <citation type="submission" date="2024-05" db="EMBL/GenBank/DDBJ databases">
        <authorList>
            <person name="Wolfe A."/>
        </authorList>
    </citation>
    <scope>NUCLEOTIDE SEQUENCE</scope>
    <source>
        <strain evidence="2">UMB1064</strain>
    </source>
</reference>
<keyword evidence="1" id="KW-0732">Signal</keyword>
<dbReference type="InterPro" id="IPR029058">
    <property type="entry name" value="AB_hydrolase_fold"/>
</dbReference>
<gene>
    <name evidence="2" type="ORF">QP460_009530</name>
</gene>
<organism evidence="2 3">
    <name type="scientific">Corynebacterium amycolatum</name>
    <dbReference type="NCBI Taxonomy" id="43765"/>
    <lineage>
        <taxon>Bacteria</taxon>
        <taxon>Bacillati</taxon>
        <taxon>Actinomycetota</taxon>
        <taxon>Actinomycetes</taxon>
        <taxon>Mycobacteriales</taxon>
        <taxon>Corynebacteriaceae</taxon>
        <taxon>Corynebacterium</taxon>
    </lineage>
</organism>
<dbReference type="RefSeq" id="WP_284826648.1">
    <property type="nucleotide sequence ID" value="NZ_JASOOY020000032.1"/>
</dbReference>
<proteinExistence type="predicted"/>
<accession>A0AAW9SWL6</accession>
<protein>
    <submittedName>
        <fullName evidence="2">Alpha/beta fold hydrolase</fullName>
    </submittedName>
</protein>
<dbReference type="InterPro" id="IPR002918">
    <property type="entry name" value="Lipase_EstA/Esterase_EstB"/>
</dbReference>
<evidence type="ECO:0000313" key="2">
    <source>
        <dbReference type="EMBL" id="MEO3717824.1"/>
    </source>
</evidence>
<reference evidence="2" key="1">
    <citation type="submission" date="2023-05" db="EMBL/GenBank/DDBJ databases">
        <authorList>
            <person name="Du J."/>
        </authorList>
    </citation>
    <scope>NUCLEOTIDE SEQUENCE</scope>
    <source>
        <strain evidence="2">UMB1064</strain>
    </source>
</reference>
<name>A0AAW9SWL6_CORAY</name>
<dbReference type="AlphaFoldDB" id="A0AAW9SWL6"/>
<dbReference type="GO" id="GO:0016042">
    <property type="term" value="P:lipid catabolic process"/>
    <property type="evidence" value="ECO:0007669"/>
    <property type="project" value="InterPro"/>
</dbReference>
<evidence type="ECO:0000313" key="3">
    <source>
        <dbReference type="Proteomes" id="UP001223646"/>
    </source>
</evidence>
<keyword evidence="2" id="KW-0378">Hydrolase</keyword>